<evidence type="ECO:0008006" key="4">
    <source>
        <dbReference type="Google" id="ProtNLM"/>
    </source>
</evidence>
<keyword evidence="1" id="KW-0732">Signal</keyword>
<dbReference type="HOGENOM" id="CLU_958574_0_0_9"/>
<sequence length="290" mass="31548">MAKFKTIVKKTWVFIAAATLIVGSNSLMVSALNRNIPESASAYVVLDTNNNTAYSKNQTAETEDTVEYSVVDLSKRVHDGAHENAIKDKLSYIKDITPEQIEEKYNATIANMIPGEKDISAEQAASYAVAVLEKAYGVDLTGYTAEASFSRSPVPNSDIWGITFLSPNEAESSKSYHVSVDSVSGTIIHVGFYNLNSRDDNNKDLESPEWKNKAVQEILKLIPENVTISSSKVVFSDPQTGVTVVSELSDGSAYAVRLIGENKEVAVIIYFPDGYDGSFDPKPLTDKAVG</sequence>
<evidence type="ECO:0000313" key="2">
    <source>
        <dbReference type="EMBL" id="ABR50799.1"/>
    </source>
</evidence>
<dbReference type="OrthoDB" id="1796742at2"/>
<dbReference type="KEGG" id="amt:Amet_4731"/>
<evidence type="ECO:0000313" key="3">
    <source>
        <dbReference type="Proteomes" id="UP000001572"/>
    </source>
</evidence>
<feature type="signal peptide" evidence="1">
    <location>
        <begin position="1"/>
        <end position="31"/>
    </location>
</feature>
<protein>
    <recommendedName>
        <fullName evidence="4">PepSY domain-containing protein</fullName>
    </recommendedName>
</protein>
<feature type="chain" id="PRO_5002700124" description="PepSY domain-containing protein" evidence="1">
    <location>
        <begin position="32"/>
        <end position="290"/>
    </location>
</feature>
<gene>
    <name evidence="2" type="ordered locus">Amet_4731</name>
</gene>
<dbReference type="AlphaFoldDB" id="A6TX81"/>
<dbReference type="Proteomes" id="UP000001572">
    <property type="component" value="Chromosome"/>
</dbReference>
<organism evidence="2 3">
    <name type="scientific">Alkaliphilus metalliredigens (strain QYMF)</name>
    <dbReference type="NCBI Taxonomy" id="293826"/>
    <lineage>
        <taxon>Bacteria</taxon>
        <taxon>Bacillati</taxon>
        <taxon>Bacillota</taxon>
        <taxon>Clostridia</taxon>
        <taxon>Peptostreptococcales</taxon>
        <taxon>Natronincolaceae</taxon>
        <taxon>Alkaliphilus</taxon>
    </lineage>
</organism>
<dbReference type="STRING" id="293826.Amet_4731"/>
<dbReference type="eggNOG" id="ENOG5033W01">
    <property type="taxonomic scope" value="Bacteria"/>
</dbReference>
<dbReference type="RefSeq" id="WP_012065684.1">
    <property type="nucleotide sequence ID" value="NC_009633.1"/>
</dbReference>
<reference evidence="3" key="1">
    <citation type="journal article" date="2016" name="Genome Announc.">
        <title>Complete genome sequence of Alkaliphilus metalliredigens strain QYMF, an alkaliphilic and metal-reducing bacterium isolated from borax-contaminated leachate ponds.</title>
        <authorList>
            <person name="Hwang C."/>
            <person name="Copeland A."/>
            <person name="Lucas S."/>
            <person name="Lapidus A."/>
            <person name="Barry K."/>
            <person name="Detter J.C."/>
            <person name="Glavina Del Rio T."/>
            <person name="Hammon N."/>
            <person name="Israni S."/>
            <person name="Dalin E."/>
            <person name="Tice H."/>
            <person name="Pitluck S."/>
            <person name="Chertkov O."/>
            <person name="Brettin T."/>
            <person name="Bruce D."/>
            <person name="Han C."/>
            <person name="Schmutz J."/>
            <person name="Larimer F."/>
            <person name="Land M.L."/>
            <person name="Hauser L."/>
            <person name="Kyrpides N."/>
            <person name="Mikhailova N."/>
            <person name="Ye Q."/>
            <person name="Zhou J."/>
            <person name="Richardson P."/>
            <person name="Fields M.W."/>
        </authorList>
    </citation>
    <scope>NUCLEOTIDE SEQUENCE [LARGE SCALE GENOMIC DNA]</scope>
    <source>
        <strain evidence="3">QYMF</strain>
    </source>
</reference>
<dbReference type="EMBL" id="CP000724">
    <property type="protein sequence ID" value="ABR50799.1"/>
    <property type="molecule type" value="Genomic_DNA"/>
</dbReference>
<accession>A6TX81</accession>
<name>A6TX81_ALKMQ</name>
<evidence type="ECO:0000256" key="1">
    <source>
        <dbReference type="SAM" id="SignalP"/>
    </source>
</evidence>
<keyword evidence="3" id="KW-1185">Reference proteome</keyword>
<proteinExistence type="predicted"/>